<protein>
    <submittedName>
        <fullName evidence="2">Uncharacterized protein</fullName>
    </submittedName>
</protein>
<comment type="caution">
    <text evidence="2">The sequence shown here is derived from an EMBL/GenBank/DDBJ whole genome shotgun (WGS) entry which is preliminary data.</text>
</comment>
<dbReference type="Proteomes" id="UP000233551">
    <property type="component" value="Unassembled WGS sequence"/>
</dbReference>
<keyword evidence="3" id="KW-1185">Reference proteome</keyword>
<feature type="region of interest" description="Disordered" evidence="1">
    <location>
        <begin position="1"/>
        <end position="39"/>
    </location>
</feature>
<dbReference type="AlphaFoldDB" id="A0A2I0JA44"/>
<name>A0A2I0JA44_PUNGR</name>
<dbReference type="EMBL" id="PGOL01001880">
    <property type="protein sequence ID" value="PKI53118.1"/>
    <property type="molecule type" value="Genomic_DNA"/>
</dbReference>
<accession>A0A2I0JA44</accession>
<evidence type="ECO:0000313" key="3">
    <source>
        <dbReference type="Proteomes" id="UP000233551"/>
    </source>
</evidence>
<proteinExistence type="predicted"/>
<evidence type="ECO:0000313" key="2">
    <source>
        <dbReference type="EMBL" id="PKI53118.1"/>
    </source>
</evidence>
<reference evidence="2 3" key="1">
    <citation type="submission" date="2017-11" db="EMBL/GenBank/DDBJ databases">
        <title>De-novo sequencing of pomegranate (Punica granatum L.) genome.</title>
        <authorList>
            <person name="Akparov Z."/>
            <person name="Amiraslanov A."/>
            <person name="Hajiyeva S."/>
            <person name="Abbasov M."/>
            <person name="Kaur K."/>
            <person name="Hamwieh A."/>
            <person name="Solovyev V."/>
            <person name="Salamov A."/>
            <person name="Braich B."/>
            <person name="Kosarev P."/>
            <person name="Mahmoud A."/>
            <person name="Hajiyev E."/>
            <person name="Babayeva S."/>
            <person name="Izzatullayeva V."/>
            <person name="Mammadov A."/>
            <person name="Mammadov A."/>
            <person name="Sharifova S."/>
            <person name="Ojaghi J."/>
            <person name="Eynullazada K."/>
            <person name="Bayramov B."/>
            <person name="Abdulazimova A."/>
            <person name="Shahmuradov I."/>
        </authorList>
    </citation>
    <scope>NUCLEOTIDE SEQUENCE [LARGE SCALE GENOMIC DNA]</scope>
    <source>
        <strain evidence="3">cv. AG2017</strain>
        <tissue evidence="2">Leaf</tissue>
    </source>
</reference>
<gene>
    <name evidence="2" type="ORF">CRG98_026480</name>
</gene>
<evidence type="ECO:0000256" key="1">
    <source>
        <dbReference type="SAM" id="MobiDB-lite"/>
    </source>
</evidence>
<sequence length="191" mass="21479">MPNHVNQPEGKVFSPPHSLLSPAKKYNAKDKRRPRRVIKQWGSSQPIGFAWETAYKRRPNLNSISPRICPSFLTRPVDLGISPAFRDRRASLPSAEDQRKKSAKIRSEPETLVELPNHVNQLDRNKRVGRLNTSALHGKLRTKEGRTLTAYPLAYAPASLFDPSTSGYLRPFAIEEPASPQLKIRSGMTTT</sequence>
<organism evidence="2 3">
    <name type="scientific">Punica granatum</name>
    <name type="common">Pomegranate</name>
    <dbReference type="NCBI Taxonomy" id="22663"/>
    <lineage>
        <taxon>Eukaryota</taxon>
        <taxon>Viridiplantae</taxon>
        <taxon>Streptophyta</taxon>
        <taxon>Embryophyta</taxon>
        <taxon>Tracheophyta</taxon>
        <taxon>Spermatophyta</taxon>
        <taxon>Magnoliopsida</taxon>
        <taxon>eudicotyledons</taxon>
        <taxon>Gunneridae</taxon>
        <taxon>Pentapetalae</taxon>
        <taxon>rosids</taxon>
        <taxon>malvids</taxon>
        <taxon>Myrtales</taxon>
        <taxon>Lythraceae</taxon>
        <taxon>Punica</taxon>
    </lineage>
</organism>